<protein>
    <submittedName>
        <fullName evidence="1">Uncharacterized protein</fullName>
    </submittedName>
</protein>
<accession>A0A0A9FVG3</accession>
<dbReference type="EMBL" id="GBRH01182682">
    <property type="protein sequence ID" value="JAE15214.1"/>
    <property type="molecule type" value="Transcribed_RNA"/>
</dbReference>
<name>A0A0A9FVG3_ARUDO</name>
<dbReference type="AlphaFoldDB" id="A0A0A9FVG3"/>
<evidence type="ECO:0000313" key="1">
    <source>
        <dbReference type="EMBL" id="JAE15214.1"/>
    </source>
</evidence>
<organism evidence="1">
    <name type="scientific">Arundo donax</name>
    <name type="common">Giant reed</name>
    <name type="synonym">Donax arundinaceus</name>
    <dbReference type="NCBI Taxonomy" id="35708"/>
    <lineage>
        <taxon>Eukaryota</taxon>
        <taxon>Viridiplantae</taxon>
        <taxon>Streptophyta</taxon>
        <taxon>Embryophyta</taxon>
        <taxon>Tracheophyta</taxon>
        <taxon>Spermatophyta</taxon>
        <taxon>Magnoliopsida</taxon>
        <taxon>Liliopsida</taxon>
        <taxon>Poales</taxon>
        <taxon>Poaceae</taxon>
        <taxon>PACMAD clade</taxon>
        <taxon>Arundinoideae</taxon>
        <taxon>Arundineae</taxon>
        <taxon>Arundo</taxon>
    </lineage>
</organism>
<sequence length="43" mass="4995">MIHFIQGLLNVESHIFFSAVRQCLHSYVFDETSISIICEILHC</sequence>
<reference evidence="1" key="1">
    <citation type="submission" date="2014-09" db="EMBL/GenBank/DDBJ databases">
        <authorList>
            <person name="Magalhaes I.L.F."/>
            <person name="Oliveira U."/>
            <person name="Santos F.R."/>
            <person name="Vidigal T.H.D.A."/>
            <person name="Brescovit A.D."/>
            <person name="Santos A.J."/>
        </authorList>
    </citation>
    <scope>NUCLEOTIDE SEQUENCE</scope>
    <source>
        <tissue evidence="1">Shoot tissue taken approximately 20 cm above the soil surface</tissue>
    </source>
</reference>
<reference evidence="1" key="2">
    <citation type="journal article" date="2015" name="Data Brief">
        <title>Shoot transcriptome of the giant reed, Arundo donax.</title>
        <authorList>
            <person name="Barrero R.A."/>
            <person name="Guerrero F.D."/>
            <person name="Moolhuijzen P."/>
            <person name="Goolsby J.A."/>
            <person name="Tidwell J."/>
            <person name="Bellgard S.E."/>
            <person name="Bellgard M.I."/>
        </authorList>
    </citation>
    <scope>NUCLEOTIDE SEQUENCE</scope>
    <source>
        <tissue evidence="1">Shoot tissue taken approximately 20 cm above the soil surface</tissue>
    </source>
</reference>
<proteinExistence type="predicted"/>